<dbReference type="EnsemblPlants" id="ORUFI01G15510.1">
    <property type="protein sequence ID" value="ORUFI01G15510.1"/>
    <property type="gene ID" value="ORUFI01G15510"/>
</dbReference>
<reference evidence="2" key="2">
    <citation type="submission" date="2015-06" db="UniProtKB">
        <authorList>
            <consortium name="EnsemblPlants"/>
        </authorList>
    </citation>
    <scope>IDENTIFICATION</scope>
</reference>
<accession>A0A0E0MVR3</accession>
<evidence type="ECO:0000256" key="1">
    <source>
        <dbReference type="SAM" id="MobiDB-lite"/>
    </source>
</evidence>
<feature type="region of interest" description="Disordered" evidence="1">
    <location>
        <begin position="1"/>
        <end position="37"/>
    </location>
</feature>
<reference evidence="3" key="1">
    <citation type="submission" date="2013-06" db="EMBL/GenBank/DDBJ databases">
        <authorList>
            <person name="Zhao Q."/>
        </authorList>
    </citation>
    <scope>NUCLEOTIDE SEQUENCE</scope>
    <source>
        <strain evidence="3">cv. W1943</strain>
    </source>
</reference>
<evidence type="ECO:0000313" key="3">
    <source>
        <dbReference type="Proteomes" id="UP000008022"/>
    </source>
</evidence>
<dbReference type="Gramene" id="ORUFI01G15510.1">
    <property type="protein sequence ID" value="ORUFI01G15510.1"/>
    <property type="gene ID" value="ORUFI01G15510"/>
</dbReference>
<dbReference type="HOGENOM" id="CLU_2780298_0_0_1"/>
<dbReference type="Proteomes" id="UP000008022">
    <property type="component" value="Unassembled WGS sequence"/>
</dbReference>
<sequence>MAVAAALETSHHGCDQGQQRRRQLPSPPARMASSIAAAAATAGSSPLIADGVEDIDGSSGSLALPCGWR</sequence>
<name>A0A0E0MVR3_ORYRU</name>
<protein>
    <submittedName>
        <fullName evidence="2">Uncharacterized protein</fullName>
    </submittedName>
</protein>
<keyword evidence="3" id="KW-1185">Reference proteome</keyword>
<evidence type="ECO:0000313" key="2">
    <source>
        <dbReference type="EnsemblPlants" id="ORUFI01G15510.1"/>
    </source>
</evidence>
<proteinExistence type="predicted"/>
<dbReference type="AlphaFoldDB" id="A0A0E0MVR3"/>
<organism evidence="2 3">
    <name type="scientific">Oryza rufipogon</name>
    <name type="common">Brownbeard rice</name>
    <name type="synonym">Asian wild rice</name>
    <dbReference type="NCBI Taxonomy" id="4529"/>
    <lineage>
        <taxon>Eukaryota</taxon>
        <taxon>Viridiplantae</taxon>
        <taxon>Streptophyta</taxon>
        <taxon>Embryophyta</taxon>
        <taxon>Tracheophyta</taxon>
        <taxon>Spermatophyta</taxon>
        <taxon>Magnoliopsida</taxon>
        <taxon>Liliopsida</taxon>
        <taxon>Poales</taxon>
        <taxon>Poaceae</taxon>
        <taxon>BOP clade</taxon>
        <taxon>Oryzoideae</taxon>
        <taxon>Oryzeae</taxon>
        <taxon>Oryzinae</taxon>
        <taxon>Oryza</taxon>
    </lineage>
</organism>